<dbReference type="Gene3D" id="3.30.1150.10">
    <property type="match status" value="2"/>
</dbReference>
<keyword evidence="9" id="KW-0472">Membrane</keyword>
<evidence type="ECO:0000313" key="12">
    <source>
        <dbReference type="EMBL" id="SEJ56689.1"/>
    </source>
</evidence>
<evidence type="ECO:0000256" key="10">
    <source>
        <dbReference type="SAM" id="SignalP"/>
    </source>
</evidence>
<dbReference type="GO" id="GO:0015031">
    <property type="term" value="P:protein transport"/>
    <property type="evidence" value="ECO:0007669"/>
    <property type="project" value="UniProtKB-KW"/>
</dbReference>
<dbReference type="Proteomes" id="UP000199532">
    <property type="component" value="Unassembled WGS sequence"/>
</dbReference>
<evidence type="ECO:0000256" key="8">
    <source>
        <dbReference type="ARBA" id="ARBA00022989"/>
    </source>
</evidence>
<feature type="signal peptide" evidence="10">
    <location>
        <begin position="1"/>
        <end position="17"/>
    </location>
</feature>
<evidence type="ECO:0000256" key="6">
    <source>
        <dbReference type="ARBA" id="ARBA00022692"/>
    </source>
</evidence>
<dbReference type="RefSeq" id="WP_090340531.1">
    <property type="nucleotide sequence ID" value="NZ_FNXY01000009.1"/>
</dbReference>
<feature type="chain" id="PRO_5011628294" evidence="10">
    <location>
        <begin position="18"/>
        <end position="478"/>
    </location>
</feature>
<evidence type="ECO:0000256" key="4">
    <source>
        <dbReference type="ARBA" id="ARBA00022475"/>
    </source>
</evidence>
<reference evidence="12 13" key="1">
    <citation type="submission" date="2016-10" db="EMBL/GenBank/DDBJ databases">
        <authorList>
            <person name="de Groot N.N."/>
        </authorList>
    </citation>
    <scope>NUCLEOTIDE SEQUENCE [LARGE SCALE GENOMIC DNA]</scope>
    <source>
        <strain evidence="12 13">DSM 19938</strain>
    </source>
</reference>
<evidence type="ECO:0000256" key="2">
    <source>
        <dbReference type="ARBA" id="ARBA00006555"/>
    </source>
</evidence>
<dbReference type="InterPro" id="IPR006260">
    <property type="entry name" value="TonB/TolA_C"/>
</dbReference>
<dbReference type="GO" id="GO:0098797">
    <property type="term" value="C:plasma membrane protein complex"/>
    <property type="evidence" value="ECO:0007669"/>
    <property type="project" value="TreeGrafter"/>
</dbReference>
<keyword evidence="8" id="KW-1133">Transmembrane helix</keyword>
<dbReference type="PROSITE" id="PS52015">
    <property type="entry name" value="TONB_CTD"/>
    <property type="match status" value="1"/>
</dbReference>
<evidence type="ECO:0000256" key="5">
    <source>
        <dbReference type="ARBA" id="ARBA00022519"/>
    </source>
</evidence>
<dbReference type="InterPro" id="IPR051045">
    <property type="entry name" value="TonB-dependent_transducer"/>
</dbReference>
<dbReference type="SUPFAM" id="SSF74653">
    <property type="entry name" value="TolA/TonB C-terminal domain"/>
    <property type="match status" value="2"/>
</dbReference>
<evidence type="ECO:0000313" key="13">
    <source>
        <dbReference type="Proteomes" id="UP000199532"/>
    </source>
</evidence>
<organism evidence="12 13">
    <name type="scientific">Dyadobacter koreensis</name>
    <dbReference type="NCBI Taxonomy" id="408657"/>
    <lineage>
        <taxon>Bacteria</taxon>
        <taxon>Pseudomonadati</taxon>
        <taxon>Bacteroidota</taxon>
        <taxon>Cytophagia</taxon>
        <taxon>Cytophagales</taxon>
        <taxon>Spirosomataceae</taxon>
        <taxon>Dyadobacter</taxon>
    </lineage>
</organism>
<comment type="similarity">
    <text evidence="2">Belongs to the TonB family.</text>
</comment>
<dbReference type="EMBL" id="FNXY01000009">
    <property type="protein sequence ID" value="SEJ56689.1"/>
    <property type="molecule type" value="Genomic_DNA"/>
</dbReference>
<keyword evidence="4" id="KW-1003">Cell membrane</keyword>
<dbReference type="AlphaFoldDB" id="A0A1H6ZT94"/>
<evidence type="ECO:0000256" key="9">
    <source>
        <dbReference type="ARBA" id="ARBA00023136"/>
    </source>
</evidence>
<dbReference type="PANTHER" id="PTHR33446">
    <property type="entry name" value="PROTEIN TONB-RELATED"/>
    <property type="match status" value="1"/>
</dbReference>
<proteinExistence type="inferred from homology"/>
<dbReference type="GO" id="GO:0055085">
    <property type="term" value="P:transmembrane transport"/>
    <property type="evidence" value="ECO:0007669"/>
    <property type="project" value="InterPro"/>
</dbReference>
<keyword evidence="13" id="KW-1185">Reference proteome</keyword>
<evidence type="ECO:0000256" key="7">
    <source>
        <dbReference type="ARBA" id="ARBA00022927"/>
    </source>
</evidence>
<keyword evidence="7" id="KW-0653">Protein transport</keyword>
<keyword evidence="10" id="KW-0732">Signal</keyword>
<dbReference type="PANTHER" id="PTHR33446:SF2">
    <property type="entry name" value="PROTEIN TONB"/>
    <property type="match status" value="1"/>
</dbReference>
<keyword evidence="6" id="KW-0812">Transmembrane</keyword>
<keyword evidence="3" id="KW-0813">Transport</keyword>
<name>A0A1H6ZT94_9BACT</name>
<dbReference type="Pfam" id="PF03544">
    <property type="entry name" value="TonB_C"/>
    <property type="match status" value="2"/>
</dbReference>
<dbReference type="OrthoDB" id="9812355at2"/>
<protein>
    <submittedName>
        <fullName evidence="12">TonB family C-terminal domain-containing protein</fullName>
    </submittedName>
</protein>
<feature type="domain" description="TonB C-terminal" evidence="11">
    <location>
        <begin position="387"/>
        <end position="478"/>
    </location>
</feature>
<dbReference type="InterPro" id="IPR037682">
    <property type="entry name" value="TonB_C"/>
</dbReference>
<gene>
    <name evidence="12" type="ORF">SAMN04487995_5341</name>
</gene>
<evidence type="ECO:0000259" key="11">
    <source>
        <dbReference type="PROSITE" id="PS52015"/>
    </source>
</evidence>
<evidence type="ECO:0000256" key="1">
    <source>
        <dbReference type="ARBA" id="ARBA00004383"/>
    </source>
</evidence>
<dbReference type="GO" id="GO:0031992">
    <property type="term" value="F:energy transducer activity"/>
    <property type="evidence" value="ECO:0007669"/>
    <property type="project" value="TreeGrafter"/>
</dbReference>
<accession>A0A1H6ZT94</accession>
<dbReference type="NCBIfam" id="TIGR01352">
    <property type="entry name" value="tonB_Cterm"/>
    <property type="match status" value="1"/>
</dbReference>
<dbReference type="STRING" id="408657.SAMN04487995_5341"/>
<keyword evidence="5" id="KW-0997">Cell inner membrane</keyword>
<comment type="subcellular location">
    <subcellularLocation>
        <location evidence="1">Cell inner membrane</location>
        <topology evidence="1">Single-pass membrane protein</topology>
        <orientation evidence="1">Periplasmic side</orientation>
    </subcellularLocation>
</comment>
<evidence type="ECO:0000256" key="3">
    <source>
        <dbReference type="ARBA" id="ARBA00022448"/>
    </source>
</evidence>
<sequence>MKFLLVILIICSGQVFAQEVFQVHEVEKAAEPAGGITFLNQFINANLQIPIKSAAKGMNARVFVKGVIEIDGSMSRLEVIRSVDSLIDQEALRVLGLYKAWKPALIKEKPVRQVSVFPVIFRTAPIPEFDSTENALIEYFDKNHTSVSDPNKYRFRNMIPVDERGFVRADISYQELVSGKWKTLKNIPYQKTEFWAPYVGPPGQDSIKAFKIFAKTDNWDNAYEEVILQADGKLLSHRTYPGSGRPPSSGKFYFITGVLQESQQTNDGLVKTTDWYDNGQIRSVLELGGGKGTIVKNVWERDGTQIVKDGNGWAKIKGNSYRGKIVFEEGQVVEGNRSGKWLGKFADSTVVYEEFYNAGKLEKGQSNFGKQHVTYDTGDISQPQFKGGLNKMYQFLGENISYPRDASASKITGRVVVSFVVQEDGTLNDYLIEQSVMKSLDNEALRVIKKMSGLWEPATQKGEKIRVRYKLPINFDTN</sequence>